<dbReference type="EMBL" id="PP554577">
    <property type="protein sequence ID" value="XCD29399.1"/>
    <property type="molecule type" value="Genomic_DNA"/>
</dbReference>
<sequence>MNNSEVRAHLRKGETAVALLETLGYRFDTDPANANRKVWIAPAPKPEDEITKTVRELIETREKAAVDVFKKGLEYDKHGPNWHLVKDMVGRNFKVRCENIPEGHPLREFGYGPHFFGKVFKAIEIKYERSATYTGYTVAFHFNTRPYTPQVVRLPLSCAAFQ</sequence>
<accession>A0AAU8BVK1</accession>
<evidence type="ECO:0000313" key="1">
    <source>
        <dbReference type="EMBL" id="XCD29399.1"/>
    </source>
</evidence>
<reference evidence="1" key="1">
    <citation type="submission" date="2024-03" db="EMBL/GenBank/DDBJ databases">
        <title>This phage originates from the Bacteriophage catalogue of the Bacteriophage Competence Centre, Department of Microbiology und Biotechnology, Max Rubner-Institut, Kiel, Germany.</title>
        <authorList>
            <person name="Sprotte S."/>
            <person name="Brinks E."/>
        </authorList>
    </citation>
    <scope>NUCLEOTIDE SEQUENCE</scope>
</reference>
<name>A0AAU8BVK1_9VIRU</name>
<organism evidence="1">
    <name type="scientific">Pseudomonas phage PMBT23</name>
    <dbReference type="NCBI Taxonomy" id="3137284"/>
    <lineage>
        <taxon>Viruses</taxon>
    </lineage>
</organism>
<proteinExistence type="predicted"/>
<protein>
    <submittedName>
        <fullName evidence="1">Uncharacterized protein</fullName>
    </submittedName>
</protein>